<evidence type="ECO:0000313" key="9">
    <source>
        <dbReference type="Proteomes" id="UP001250932"/>
    </source>
</evidence>
<feature type="domain" description="Aminotransferase class I/classII large" evidence="7">
    <location>
        <begin position="39"/>
        <end position="389"/>
    </location>
</feature>
<evidence type="ECO:0000256" key="6">
    <source>
        <dbReference type="SAM" id="MobiDB-lite"/>
    </source>
</evidence>
<comment type="cofactor">
    <cofactor evidence="1 5">
        <name>pyridoxal 5'-phosphate</name>
        <dbReference type="ChEBI" id="CHEBI:597326"/>
    </cofactor>
</comment>
<dbReference type="SUPFAM" id="SSF53383">
    <property type="entry name" value="PLP-dependent transferases"/>
    <property type="match status" value="1"/>
</dbReference>
<dbReference type="EC" id="2.6.1.-" evidence="5"/>
<dbReference type="RefSeq" id="WP_313834462.1">
    <property type="nucleotide sequence ID" value="NZ_JAQOUE010000002.1"/>
</dbReference>
<evidence type="ECO:0000256" key="1">
    <source>
        <dbReference type="ARBA" id="ARBA00001933"/>
    </source>
</evidence>
<dbReference type="InterPro" id="IPR004838">
    <property type="entry name" value="NHTrfase_class1_PyrdxlP-BS"/>
</dbReference>
<sequence>MSIQDQKFNPASFTPPSRLKKIGPSQIRENMRIALENHAINLAQGRPDFPTSPVVKQAAIDAISQDHNQYSVTWGLTELRQAIAQHLKDRHGLSINPETEVTITCGVTEAIVASMLALVETDDEVVIIEPAHENYVPAVYFASGRPKFVTLRPPDYAMPIDELRSALSPRTRAIILNTPHNPSGHVFTHDELTGILAIADQHGIYVVTDEIYDHLYYEPHHHIAPATLAPTLKSLVITGGLSKIYAATGWRLGYVVASEDVTAAIRTVHDYLTICAPTPFQHAAVTALALPETYYAELRAEFLERRDLTMKMLQESGFTPYLPQGAYYLLAGYEPWAHKGNSESFTKRLITEAKVAVVPGNAFYYQATDLGQHLVRFAFAKTCQVLQEASENLRQAFLNR</sequence>
<organism evidence="8 9">
    <name type="scientific">Candidatus Nitronereus thalassa</name>
    <dbReference type="NCBI Taxonomy" id="3020898"/>
    <lineage>
        <taxon>Bacteria</taxon>
        <taxon>Pseudomonadati</taxon>
        <taxon>Nitrospirota</taxon>
        <taxon>Nitrospiria</taxon>
        <taxon>Nitrospirales</taxon>
        <taxon>Nitrospiraceae</taxon>
        <taxon>Candidatus Nitronereus</taxon>
    </lineage>
</organism>
<dbReference type="InterPro" id="IPR051326">
    <property type="entry name" value="Kynurenine-oxoglutarate_AT"/>
</dbReference>
<name>A0ABU3KBW4_9BACT</name>
<dbReference type="InterPro" id="IPR015422">
    <property type="entry name" value="PyrdxlP-dep_Trfase_small"/>
</dbReference>
<comment type="similarity">
    <text evidence="5">Belongs to the class-I pyridoxal-phosphate-dependent aminotransferase family.</text>
</comment>
<feature type="region of interest" description="Disordered" evidence="6">
    <location>
        <begin position="1"/>
        <end position="22"/>
    </location>
</feature>
<evidence type="ECO:0000259" key="7">
    <source>
        <dbReference type="Pfam" id="PF00155"/>
    </source>
</evidence>
<feature type="compositionally biased region" description="Polar residues" evidence="6">
    <location>
        <begin position="1"/>
        <end position="15"/>
    </location>
</feature>
<evidence type="ECO:0000256" key="5">
    <source>
        <dbReference type="RuleBase" id="RU000481"/>
    </source>
</evidence>
<dbReference type="Gene3D" id="3.40.640.10">
    <property type="entry name" value="Type I PLP-dependent aspartate aminotransferase-like (Major domain)"/>
    <property type="match status" value="1"/>
</dbReference>
<dbReference type="PANTHER" id="PTHR43807:SF20">
    <property type="entry name" value="FI04487P"/>
    <property type="match status" value="1"/>
</dbReference>
<dbReference type="EMBL" id="JAQOUE010000002">
    <property type="protein sequence ID" value="MDT7043876.1"/>
    <property type="molecule type" value="Genomic_DNA"/>
</dbReference>
<dbReference type="InterPro" id="IPR015421">
    <property type="entry name" value="PyrdxlP-dep_Trfase_major"/>
</dbReference>
<proteinExistence type="inferred from homology"/>
<reference evidence="8 9" key="1">
    <citation type="journal article" date="2023" name="ISME J.">
        <title>Cultivation and genomic characterization of novel and ubiquitous marine nitrite-oxidizing bacteria from the Nitrospirales.</title>
        <authorList>
            <person name="Mueller A.J."/>
            <person name="Daebeler A."/>
            <person name="Herbold C.W."/>
            <person name="Kirkegaard R.H."/>
            <person name="Daims H."/>
        </authorList>
    </citation>
    <scope>NUCLEOTIDE SEQUENCE [LARGE SCALE GENOMIC DNA]</scope>
    <source>
        <strain evidence="8 9">EB</strain>
    </source>
</reference>
<evidence type="ECO:0000256" key="3">
    <source>
        <dbReference type="ARBA" id="ARBA00022679"/>
    </source>
</evidence>
<keyword evidence="4" id="KW-0663">Pyridoxal phosphate</keyword>
<accession>A0ABU3KBW4</accession>
<dbReference type="InterPro" id="IPR004839">
    <property type="entry name" value="Aminotransferase_I/II_large"/>
</dbReference>
<keyword evidence="2 5" id="KW-0032">Aminotransferase</keyword>
<dbReference type="InterPro" id="IPR015424">
    <property type="entry name" value="PyrdxlP-dep_Trfase"/>
</dbReference>
<evidence type="ECO:0000313" key="8">
    <source>
        <dbReference type="EMBL" id="MDT7043876.1"/>
    </source>
</evidence>
<dbReference type="CDD" id="cd00609">
    <property type="entry name" value="AAT_like"/>
    <property type="match status" value="1"/>
</dbReference>
<evidence type="ECO:0000256" key="2">
    <source>
        <dbReference type="ARBA" id="ARBA00022576"/>
    </source>
</evidence>
<dbReference type="PANTHER" id="PTHR43807">
    <property type="entry name" value="FI04487P"/>
    <property type="match status" value="1"/>
</dbReference>
<dbReference type="Pfam" id="PF00155">
    <property type="entry name" value="Aminotran_1_2"/>
    <property type="match status" value="1"/>
</dbReference>
<keyword evidence="3 5" id="KW-0808">Transferase</keyword>
<dbReference type="Proteomes" id="UP001250932">
    <property type="component" value="Unassembled WGS sequence"/>
</dbReference>
<dbReference type="PROSITE" id="PS00105">
    <property type="entry name" value="AA_TRANSFER_CLASS_1"/>
    <property type="match status" value="1"/>
</dbReference>
<protein>
    <recommendedName>
        <fullName evidence="5">Aminotransferase</fullName>
        <ecNumber evidence="5">2.6.1.-</ecNumber>
    </recommendedName>
</protein>
<comment type="caution">
    <text evidence="8">The sequence shown here is derived from an EMBL/GenBank/DDBJ whole genome shotgun (WGS) entry which is preliminary data.</text>
</comment>
<evidence type="ECO:0000256" key="4">
    <source>
        <dbReference type="ARBA" id="ARBA00022898"/>
    </source>
</evidence>
<dbReference type="GO" id="GO:0008483">
    <property type="term" value="F:transaminase activity"/>
    <property type="evidence" value="ECO:0007669"/>
    <property type="project" value="UniProtKB-KW"/>
</dbReference>
<keyword evidence="9" id="KW-1185">Reference proteome</keyword>
<gene>
    <name evidence="8" type="ORF">PPG34_16110</name>
</gene>
<dbReference type="Gene3D" id="3.90.1150.10">
    <property type="entry name" value="Aspartate Aminotransferase, domain 1"/>
    <property type="match status" value="1"/>
</dbReference>